<sequence length="683" mass="77038">WTPSTFVSSRKNRTERQVFKPEDFMDEEDLEELGQSKKLVATEEFDSLGSTERELEKKRALANSMDASGRQSMGWREGQGIGPRVKKKKRDYDDIDNEDNEDQIPSTLFAPKNTSIVSFEQKANNYGLGYNPFENAPEFVFQSATSKGESYLRKDKPKSSFPIRGTSMADFNTSLMDEDDDDIIIMGNRKYSKMSNLSTESQMKKSSFQDNRLCNDGTQPLRGFMLARKPLPIDKWFSPPDLPPEYVPVHEFDSQNQYTQDTSKKNIKQKQTTLAIVAEQRGALLGETPLNAPTRSVFDYVSRKDKERLDSIIRPVIDTSGDKNVNKPPEIKIPKIEKDVALAALKGFIPFEDNKKKQARYKKYLEVHAELIAPELLRKPEELTADEFSKELDEFSKAARIFRPMSKMIASRFTSSSSPAEEFKQPIPGLRAGAGNDSDIPSVKKKDTDQLDSESTAEAAAKMNMFGPLTRLKSVFYPSKLLCKRFNVANPHPEHAQSSSSGRTQKGQKEALSRETMNDILNKQDAQNFPGFSTTSSTSDTNWNESEQALEVSNQPDDTKEDDKKPYTRPAMELFKSIFGDSGSEDDDEDAPKHKKPPNLVIGDLEPQVTNRDRSPTPISYNVDEDSSHKPISFDVDNVDEDIPSITFQRTTAQASSSKTINHSSSQSTINRTRNRPRASDLW</sequence>
<dbReference type="EMBL" id="CAJVPU010008349">
    <property type="protein sequence ID" value="CAG8582918.1"/>
    <property type="molecule type" value="Genomic_DNA"/>
</dbReference>
<evidence type="ECO:0000313" key="1">
    <source>
        <dbReference type="EMBL" id="CAG8582918.1"/>
    </source>
</evidence>
<protein>
    <submittedName>
        <fullName evidence="1">5571_t:CDS:1</fullName>
    </submittedName>
</protein>
<comment type="caution">
    <text evidence="1">The sequence shown here is derived from an EMBL/GenBank/DDBJ whole genome shotgun (WGS) entry which is preliminary data.</text>
</comment>
<organism evidence="1 2">
    <name type="scientific">Dentiscutata heterogama</name>
    <dbReference type="NCBI Taxonomy" id="1316150"/>
    <lineage>
        <taxon>Eukaryota</taxon>
        <taxon>Fungi</taxon>
        <taxon>Fungi incertae sedis</taxon>
        <taxon>Mucoromycota</taxon>
        <taxon>Glomeromycotina</taxon>
        <taxon>Glomeromycetes</taxon>
        <taxon>Diversisporales</taxon>
        <taxon>Gigasporaceae</taxon>
        <taxon>Dentiscutata</taxon>
    </lineage>
</organism>
<accession>A0ACA9MCT7</accession>
<dbReference type="Proteomes" id="UP000789702">
    <property type="component" value="Unassembled WGS sequence"/>
</dbReference>
<reference evidence="1" key="1">
    <citation type="submission" date="2021-06" db="EMBL/GenBank/DDBJ databases">
        <authorList>
            <person name="Kallberg Y."/>
            <person name="Tangrot J."/>
            <person name="Rosling A."/>
        </authorList>
    </citation>
    <scope>NUCLEOTIDE SEQUENCE</scope>
    <source>
        <strain evidence="1">IL203A</strain>
    </source>
</reference>
<gene>
    <name evidence="1" type="ORF">DHETER_LOCUS6546</name>
</gene>
<evidence type="ECO:0000313" key="2">
    <source>
        <dbReference type="Proteomes" id="UP000789702"/>
    </source>
</evidence>
<name>A0ACA9MCT7_9GLOM</name>
<proteinExistence type="predicted"/>
<feature type="non-terminal residue" evidence="1">
    <location>
        <position position="1"/>
    </location>
</feature>
<keyword evidence="2" id="KW-1185">Reference proteome</keyword>